<sequence length="188" mass="21805">MRLERGELERLLLGLLAAGAIAVAVATLPGLAVAFRPLIKKKSTAVKRKSFDQALKRFRERRLVEFTTKNGQQVLAITEKGKKRLRQLEFDTLTLEIPKHWDGQWSVILFDIPEDKKTARDALRHKLRQLGCMQFHKSVFVHPALCEDEVDYIAELFWIQSYLTVFRTRSLGRQEYRAYSYFGVVPKL</sequence>
<name>A0A1G2KMJ0_9BACT</name>
<dbReference type="AlphaFoldDB" id="A0A1G2KMJ0"/>
<reference evidence="2 3" key="1">
    <citation type="journal article" date="2016" name="Nat. Commun.">
        <title>Thousands of microbial genomes shed light on interconnected biogeochemical processes in an aquifer system.</title>
        <authorList>
            <person name="Anantharaman K."/>
            <person name="Brown C.T."/>
            <person name="Hug L.A."/>
            <person name="Sharon I."/>
            <person name="Castelle C.J."/>
            <person name="Probst A.J."/>
            <person name="Thomas B.C."/>
            <person name="Singh A."/>
            <person name="Wilkins M.J."/>
            <person name="Karaoz U."/>
            <person name="Brodie E.L."/>
            <person name="Williams K.H."/>
            <person name="Hubbard S.S."/>
            <person name="Banfield J.F."/>
        </authorList>
    </citation>
    <scope>NUCLEOTIDE SEQUENCE [LARGE SCALE GENOMIC DNA]</scope>
</reference>
<proteinExistence type="predicted"/>
<gene>
    <name evidence="2" type="ORF">A3C11_01900</name>
</gene>
<dbReference type="GO" id="GO:0006351">
    <property type="term" value="P:DNA-templated transcription"/>
    <property type="evidence" value="ECO:0007669"/>
    <property type="project" value="TreeGrafter"/>
</dbReference>
<evidence type="ECO:0000313" key="3">
    <source>
        <dbReference type="Proteomes" id="UP000177362"/>
    </source>
</evidence>
<dbReference type="Pfam" id="PF20803">
    <property type="entry name" value="PaaX_M"/>
    <property type="match status" value="1"/>
</dbReference>
<dbReference type="PANTHER" id="PTHR30319:SF1">
    <property type="entry name" value="TRANSCRIPTIONAL REPRESSOR PAAX"/>
    <property type="match status" value="1"/>
</dbReference>
<evidence type="ECO:0000313" key="2">
    <source>
        <dbReference type="EMBL" id="OHA00635.1"/>
    </source>
</evidence>
<protein>
    <recommendedName>
        <fullName evidence="1">Transcriptional repressor PaaX-like central Cas2-like domain-containing protein</fullName>
    </recommendedName>
</protein>
<dbReference type="EMBL" id="MHQJ01000041">
    <property type="protein sequence ID" value="OHA00635.1"/>
    <property type="molecule type" value="Genomic_DNA"/>
</dbReference>
<evidence type="ECO:0000259" key="1">
    <source>
        <dbReference type="Pfam" id="PF20803"/>
    </source>
</evidence>
<accession>A0A1G2KMJ0</accession>
<dbReference type="PANTHER" id="PTHR30319">
    <property type="entry name" value="PHENYLACETIC ACID REGULATOR-RELATED TRANSCRIPTIONAL REPRESSOR"/>
    <property type="match status" value="1"/>
</dbReference>
<dbReference type="Gene3D" id="3.30.70.2650">
    <property type="match status" value="1"/>
</dbReference>
<comment type="caution">
    <text evidence="2">The sequence shown here is derived from an EMBL/GenBank/DDBJ whole genome shotgun (WGS) entry which is preliminary data.</text>
</comment>
<organism evidence="2 3">
    <name type="scientific">Candidatus Sungbacteria bacterium RIFCSPHIGHO2_02_FULL_49_12</name>
    <dbReference type="NCBI Taxonomy" id="1802271"/>
    <lineage>
        <taxon>Bacteria</taxon>
        <taxon>Candidatus Sungiibacteriota</taxon>
    </lineage>
</organism>
<dbReference type="InterPro" id="IPR048846">
    <property type="entry name" value="PaaX-like_central"/>
</dbReference>
<feature type="domain" description="Transcriptional repressor PaaX-like central Cas2-like" evidence="1">
    <location>
        <begin position="99"/>
        <end position="176"/>
    </location>
</feature>
<dbReference type="Proteomes" id="UP000177362">
    <property type="component" value="Unassembled WGS sequence"/>
</dbReference>